<keyword evidence="5 8" id="KW-1133">Transmembrane helix</keyword>
<evidence type="ECO:0000256" key="2">
    <source>
        <dbReference type="ARBA" id="ARBA00006679"/>
    </source>
</evidence>
<feature type="compositionally biased region" description="Basic and acidic residues" evidence="7">
    <location>
        <begin position="1"/>
        <end position="18"/>
    </location>
</feature>
<dbReference type="RefSeq" id="WP_138248756.1">
    <property type="nucleotide sequence ID" value="NZ_AP022616.1"/>
</dbReference>
<evidence type="ECO:0000256" key="1">
    <source>
        <dbReference type="ARBA" id="ARBA00004651"/>
    </source>
</evidence>
<feature type="transmembrane region" description="Helical" evidence="8">
    <location>
        <begin position="134"/>
        <end position="152"/>
    </location>
</feature>
<keyword evidence="3" id="KW-1003">Cell membrane</keyword>
<comment type="similarity">
    <text evidence="2">Belongs to the DoxX family.</text>
</comment>
<keyword evidence="10" id="KW-1185">Reference proteome</keyword>
<dbReference type="PANTHER" id="PTHR33452">
    <property type="entry name" value="OXIDOREDUCTASE CATD-RELATED"/>
    <property type="match status" value="1"/>
</dbReference>
<accession>A0A7I7ZP95</accession>
<feature type="region of interest" description="Disordered" evidence="7">
    <location>
        <begin position="1"/>
        <end position="83"/>
    </location>
</feature>
<evidence type="ECO:0000256" key="6">
    <source>
        <dbReference type="ARBA" id="ARBA00023136"/>
    </source>
</evidence>
<dbReference type="Proteomes" id="UP000309984">
    <property type="component" value="Unassembled WGS sequence"/>
</dbReference>
<gene>
    <name evidence="9" type="ORF">C1S79_09280</name>
</gene>
<sequence length="301" mass="31650">MTSTSHDSRAWRRPDESAARPASARLVDPEDDLPITTYRGGAGAEGGETAATTAIPRFDNASSDEATEVTPASSSTPSSMAFDLMHEPEPLPYVQPRERRAEQASDALGPAEIEPDPETDARVRVAKRRGTQDLGLMVLRVGLGAWLVVHGLQKAFGWWGGQGLNGYEHALAAAGFQHAGILTYLATGAQIGAGVLLVLGLFTPVAAAVAVGYLMNALAVEVAAQPVHGYFPYFLPEGHEYLVTMIVLAAALTLTGPGLYGFDAGRGWARRPFIGSILCLLLGIGAGVGAWLLLNGSNPLH</sequence>
<feature type="compositionally biased region" description="Low complexity" evidence="7">
    <location>
        <begin position="68"/>
        <end position="79"/>
    </location>
</feature>
<feature type="transmembrane region" description="Helical" evidence="8">
    <location>
        <begin position="273"/>
        <end position="294"/>
    </location>
</feature>
<dbReference type="InterPro" id="IPR032808">
    <property type="entry name" value="DoxX"/>
</dbReference>
<reference evidence="9 10" key="1">
    <citation type="submission" date="2018-01" db="EMBL/GenBank/DDBJ databases">
        <title>Comparative genomics of Mycobacterium mucogenicum and Mycobacterium neoaurum clade members emphasizing tRNA and non-coding RNA.</title>
        <authorList>
            <person name="Behra P.R.K."/>
            <person name="Pettersson B.M.F."/>
            <person name="Das S."/>
            <person name="Dasgupta S."/>
            <person name="Kirsebom L.A."/>
        </authorList>
    </citation>
    <scope>NUCLEOTIDE SEQUENCE [LARGE SCALE GENOMIC DNA]</scope>
    <source>
        <strain evidence="9 10">DSM 45104</strain>
    </source>
</reference>
<evidence type="ECO:0000313" key="9">
    <source>
        <dbReference type="EMBL" id="TLH69803.1"/>
    </source>
</evidence>
<dbReference type="GO" id="GO:0005886">
    <property type="term" value="C:plasma membrane"/>
    <property type="evidence" value="ECO:0007669"/>
    <property type="project" value="UniProtKB-SubCell"/>
</dbReference>
<evidence type="ECO:0000256" key="4">
    <source>
        <dbReference type="ARBA" id="ARBA00022692"/>
    </source>
</evidence>
<evidence type="ECO:0000256" key="3">
    <source>
        <dbReference type="ARBA" id="ARBA00022475"/>
    </source>
</evidence>
<dbReference type="Pfam" id="PF07681">
    <property type="entry name" value="DoxX"/>
    <property type="match status" value="1"/>
</dbReference>
<keyword evidence="6 8" id="KW-0472">Membrane</keyword>
<dbReference type="InterPro" id="IPR051907">
    <property type="entry name" value="DoxX-like_oxidoreductase"/>
</dbReference>
<feature type="transmembrane region" description="Helical" evidence="8">
    <location>
        <begin position="241"/>
        <end position="261"/>
    </location>
</feature>
<dbReference type="PANTHER" id="PTHR33452:SF1">
    <property type="entry name" value="INNER MEMBRANE PROTEIN YPHA-RELATED"/>
    <property type="match status" value="1"/>
</dbReference>
<comment type="caution">
    <text evidence="9">The sequence shown here is derived from an EMBL/GenBank/DDBJ whole genome shotgun (WGS) entry which is preliminary data.</text>
</comment>
<proteinExistence type="inferred from homology"/>
<evidence type="ECO:0000313" key="10">
    <source>
        <dbReference type="Proteomes" id="UP000309984"/>
    </source>
</evidence>
<name>A0A7I7ZP95_9MYCO</name>
<keyword evidence="4 8" id="KW-0812">Transmembrane</keyword>
<dbReference type="AlphaFoldDB" id="A0A7I7ZP95"/>
<protein>
    <submittedName>
        <fullName evidence="9">Uncharacterized protein</fullName>
    </submittedName>
</protein>
<dbReference type="EMBL" id="POTM01000027">
    <property type="protein sequence ID" value="TLH69803.1"/>
    <property type="molecule type" value="Genomic_DNA"/>
</dbReference>
<organism evidence="9 10">
    <name type="scientific">Mycolicibacterium phocaicum</name>
    <dbReference type="NCBI Taxonomy" id="319706"/>
    <lineage>
        <taxon>Bacteria</taxon>
        <taxon>Bacillati</taxon>
        <taxon>Actinomycetota</taxon>
        <taxon>Actinomycetes</taxon>
        <taxon>Mycobacteriales</taxon>
        <taxon>Mycobacteriaceae</taxon>
        <taxon>Mycolicibacterium</taxon>
    </lineage>
</organism>
<evidence type="ECO:0000256" key="5">
    <source>
        <dbReference type="ARBA" id="ARBA00022989"/>
    </source>
</evidence>
<comment type="subcellular location">
    <subcellularLocation>
        <location evidence="1">Cell membrane</location>
        <topology evidence="1">Multi-pass membrane protein</topology>
    </subcellularLocation>
</comment>
<evidence type="ECO:0000256" key="8">
    <source>
        <dbReference type="SAM" id="Phobius"/>
    </source>
</evidence>
<evidence type="ECO:0000256" key="7">
    <source>
        <dbReference type="SAM" id="MobiDB-lite"/>
    </source>
</evidence>
<feature type="region of interest" description="Disordered" evidence="7">
    <location>
        <begin position="98"/>
        <end position="117"/>
    </location>
</feature>